<dbReference type="Proteomes" id="UP000008212">
    <property type="component" value="Chromosome"/>
</dbReference>
<evidence type="ECO:0000313" key="1">
    <source>
        <dbReference type="EMBL" id="AAS12518.1"/>
    </source>
</evidence>
<name>Q73L61_TREDE</name>
<protein>
    <submittedName>
        <fullName evidence="1">Uncharacterized protein</fullName>
    </submittedName>
</protein>
<gene>
    <name evidence="1" type="ordered locus">TDE_2004</name>
</gene>
<dbReference type="PaxDb" id="243275-TDE_2004"/>
<sequence>MNAVYAPFDNFQTDAYNINDGRINKKEKRYLYGNSQKCKSGVFAKRF</sequence>
<dbReference type="KEGG" id="tde:TDE_2004"/>
<dbReference type="AlphaFoldDB" id="Q73L61"/>
<organism evidence="1 2">
    <name type="scientific">Treponema denticola (strain ATCC 35405 / DSM 14222 / CIP 103919 / JCM 8153 / KCTC 15104)</name>
    <dbReference type="NCBI Taxonomy" id="243275"/>
    <lineage>
        <taxon>Bacteria</taxon>
        <taxon>Pseudomonadati</taxon>
        <taxon>Spirochaetota</taxon>
        <taxon>Spirochaetia</taxon>
        <taxon>Spirochaetales</taxon>
        <taxon>Treponemataceae</taxon>
        <taxon>Treponema</taxon>
    </lineage>
</organism>
<proteinExistence type="predicted"/>
<reference evidence="1 2" key="1">
    <citation type="journal article" date="2004" name="Proc. Natl. Acad. Sci. U.S.A.">
        <title>Comparison of the genome of the oral pathogen Treponema denticola with other spirochete genomes.</title>
        <authorList>
            <person name="Seshadri R."/>
            <person name="Myers G.S."/>
            <person name="Tettelin H."/>
            <person name="Eisen J.A."/>
            <person name="Heidelberg J.F."/>
            <person name="Dodson R.J."/>
            <person name="Davidsen T.M."/>
            <person name="DeBoy R.T."/>
            <person name="Fouts D.E."/>
            <person name="Haft D.H."/>
            <person name="Selengut J."/>
            <person name="Ren Q."/>
            <person name="Brinkac L.M."/>
            <person name="Madupu R."/>
            <person name="Kolonay J."/>
            <person name="Durkin S.A."/>
            <person name="Daugherty S.C."/>
            <person name="Shetty J."/>
            <person name="Shvartsbeyn A."/>
            <person name="Gebregeorgis E."/>
            <person name="Geer K."/>
            <person name="Tsegaye G."/>
            <person name="Malek J."/>
            <person name="Ayodeji B."/>
            <person name="Shatsman S."/>
            <person name="McLeod M.P."/>
            <person name="Smajs D."/>
            <person name="Howell J.K."/>
            <person name="Pal S."/>
            <person name="Amin A."/>
            <person name="Vashisth P."/>
            <person name="McNeill T.Z."/>
            <person name="Xiang Q."/>
            <person name="Sodergren E."/>
            <person name="Baca E."/>
            <person name="Weinstock G.M."/>
            <person name="Norris S.J."/>
            <person name="Fraser C.M."/>
            <person name="Paulsen I.T."/>
        </authorList>
    </citation>
    <scope>NUCLEOTIDE SEQUENCE [LARGE SCALE GENOMIC DNA]</scope>
    <source>
        <strain evidence="2">ATCC 35405 / DSM 14222 / CIP 103919 / JCM 8153 / KCTC 15104</strain>
    </source>
</reference>
<evidence type="ECO:0000313" key="2">
    <source>
        <dbReference type="Proteomes" id="UP000008212"/>
    </source>
</evidence>
<dbReference type="STRING" id="243275.TDE_2004"/>
<keyword evidence="2" id="KW-1185">Reference proteome</keyword>
<dbReference type="HOGENOM" id="CLU_3174427_0_0_12"/>
<dbReference type="EMBL" id="AE017226">
    <property type="protein sequence ID" value="AAS12518.1"/>
    <property type="molecule type" value="Genomic_DNA"/>
</dbReference>
<accession>Q73L61</accession>